<dbReference type="Proteomes" id="UP000184749">
    <property type="component" value="Plasmid pRgalIE4872d"/>
</dbReference>
<evidence type="ECO:0000256" key="6">
    <source>
        <dbReference type="ARBA" id="ARBA00067332"/>
    </source>
</evidence>
<dbReference type="PANTHER" id="PTHR30537">
    <property type="entry name" value="HTH-TYPE TRANSCRIPTIONAL REGULATOR"/>
    <property type="match status" value="1"/>
</dbReference>
<dbReference type="InterPro" id="IPR058163">
    <property type="entry name" value="LysR-type_TF_proteobact-type"/>
</dbReference>
<evidence type="ECO:0000256" key="2">
    <source>
        <dbReference type="ARBA" id="ARBA00023015"/>
    </source>
</evidence>
<dbReference type="GO" id="GO:0003700">
    <property type="term" value="F:DNA-binding transcription factor activity"/>
    <property type="evidence" value="ECO:0007669"/>
    <property type="project" value="InterPro"/>
</dbReference>
<dbReference type="InterPro" id="IPR000847">
    <property type="entry name" value="LysR_HTH_N"/>
</dbReference>
<evidence type="ECO:0000256" key="7">
    <source>
        <dbReference type="ARBA" id="ARBA00083243"/>
    </source>
</evidence>
<dbReference type="Pfam" id="PF03466">
    <property type="entry name" value="LysR_substrate"/>
    <property type="match status" value="1"/>
</dbReference>
<evidence type="ECO:0000256" key="3">
    <source>
        <dbReference type="ARBA" id="ARBA00023125"/>
    </source>
</evidence>
<reference evidence="9 10" key="1">
    <citation type="submission" date="2016-09" db="EMBL/GenBank/DDBJ databases">
        <title>The complete genome sequences of Rhizobium gallicum, symbiovars gallicum and phaseoli, symbionts associated to common bean (Phaseolus vulgaris).</title>
        <authorList>
            <person name="Bustos P."/>
            <person name="Santamaria R.I."/>
            <person name="Perez-Carrascal O.M."/>
            <person name="Juarez S."/>
            <person name="Lozano L."/>
            <person name="Martinez-Flores I."/>
            <person name="Martinez-Romero E."/>
            <person name="Cevallos M."/>
            <person name="Romero D."/>
            <person name="Davila G."/>
            <person name="Gonzalez V."/>
        </authorList>
    </citation>
    <scope>NUCLEOTIDE SEQUENCE [LARGE SCALE GENOMIC DNA]</scope>
    <source>
        <strain evidence="9 10">IE4872</strain>
        <plasmid evidence="10">prgalie4872d</plasmid>
    </source>
</reference>
<dbReference type="EMBL" id="CP017105">
    <property type="protein sequence ID" value="APO71118.1"/>
    <property type="molecule type" value="Genomic_DNA"/>
</dbReference>
<feature type="domain" description="HTH lysR-type" evidence="8">
    <location>
        <begin position="1"/>
        <end position="59"/>
    </location>
</feature>
<organism evidence="9 10">
    <name type="scientific">Rhizobium gallicum</name>
    <dbReference type="NCBI Taxonomy" id="56730"/>
    <lineage>
        <taxon>Bacteria</taxon>
        <taxon>Pseudomonadati</taxon>
        <taxon>Pseudomonadota</taxon>
        <taxon>Alphaproteobacteria</taxon>
        <taxon>Hyphomicrobiales</taxon>
        <taxon>Rhizobiaceae</taxon>
        <taxon>Rhizobium/Agrobacterium group</taxon>
        <taxon>Rhizobium</taxon>
    </lineage>
</organism>
<gene>
    <name evidence="9" type="ORF">IE4872_PD00588</name>
</gene>
<sequence>MTDLDDLRSFIEVVESGGFNRAARRLGVSKSIVSRRIARMEADLGTRLITRTTRGICATEAGLEFKQRSERIISEFDEAREAVAMHAGEVVGRLRLSAPLNFGQRYLVPVLTELAGRHPRLELEVSFSDRGVDLIGERYDVAVRLFELRDSSLIARRIASVRPFIVASPDYLARYGRPEKPEDLHTHECLIYSGRSALDWKFRAGKRMISVRPKGRLFTDTGEAILNWTIAGLGIAELPSFMVSDAVKSGALVPLLLDYPMDAGAIYVVRPPGPYVPAKVRVLIDIMVERFRGEPAWDRSLMKERGREVAA</sequence>
<evidence type="ECO:0000259" key="8">
    <source>
        <dbReference type="PROSITE" id="PS50931"/>
    </source>
</evidence>
<keyword evidence="2" id="KW-0805">Transcription regulation</keyword>
<dbReference type="PROSITE" id="PS50931">
    <property type="entry name" value="HTH_LYSR"/>
    <property type="match status" value="1"/>
</dbReference>
<dbReference type="OrthoDB" id="9812435at2"/>
<evidence type="ECO:0000256" key="1">
    <source>
        <dbReference type="ARBA" id="ARBA00009437"/>
    </source>
</evidence>
<dbReference type="CDD" id="cd08422">
    <property type="entry name" value="PBP2_CrgA_like"/>
    <property type="match status" value="1"/>
</dbReference>
<dbReference type="Gene3D" id="1.10.10.10">
    <property type="entry name" value="Winged helix-like DNA-binding domain superfamily/Winged helix DNA-binding domain"/>
    <property type="match status" value="1"/>
</dbReference>
<dbReference type="InterPro" id="IPR036390">
    <property type="entry name" value="WH_DNA-bd_sf"/>
</dbReference>
<dbReference type="RefSeq" id="WP_074071497.1">
    <property type="nucleotide sequence ID" value="NZ_CP017105.1"/>
</dbReference>
<dbReference type="InterPro" id="IPR005119">
    <property type="entry name" value="LysR_subst-bd"/>
</dbReference>
<dbReference type="Gene3D" id="3.40.190.290">
    <property type="match status" value="1"/>
</dbReference>
<dbReference type="FunFam" id="1.10.10.10:FF:000001">
    <property type="entry name" value="LysR family transcriptional regulator"/>
    <property type="match status" value="1"/>
</dbReference>
<dbReference type="Pfam" id="PF00126">
    <property type="entry name" value="HTH_1"/>
    <property type="match status" value="1"/>
</dbReference>
<geneLocation type="plasmid" evidence="10">
    <name>prgalie4872d</name>
</geneLocation>
<dbReference type="InterPro" id="IPR036388">
    <property type="entry name" value="WH-like_DNA-bd_sf"/>
</dbReference>
<accession>A0A1L5NTB4</accession>
<proteinExistence type="inferred from homology"/>
<keyword evidence="4" id="KW-0804">Transcription</keyword>
<evidence type="ECO:0000256" key="5">
    <source>
        <dbReference type="ARBA" id="ARBA00054626"/>
    </source>
</evidence>
<comment type="similarity">
    <text evidence="1">Belongs to the LysR transcriptional regulatory family.</text>
</comment>
<dbReference type="AlphaFoldDB" id="A0A1L5NTB4"/>
<evidence type="ECO:0000256" key="4">
    <source>
        <dbReference type="ARBA" id="ARBA00023163"/>
    </source>
</evidence>
<dbReference type="GO" id="GO:0006351">
    <property type="term" value="P:DNA-templated transcription"/>
    <property type="evidence" value="ECO:0007669"/>
    <property type="project" value="TreeGrafter"/>
</dbReference>
<dbReference type="SUPFAM" id="SSF53850">
    <property type="entry name" value="Periplasmic binding protein-like II"/>
    <property type="match status" value="1"/>
</dbReference>
<keyword evidence="3" id="KW-0238">DNA-binding</keyword>
<comment type="function">
    <text evidence="5">Transcriptional regulator of the ttuABCDE tartrate utilization operon.</text>
</comment>
<dbReference type="GO" id="GO:0043565">
    <property type="term" value="F:sequence-specific DNA binding"/>
    <property type="evidence" value="ECO:0007669"/>
    <property type="project" value="TreeGrafter"/>
</dbReference>
<protein>
    <recommendedName>
        <fullName evidence="6">HTH-type transcriptional regulator TtuA</fullName>
    </recommendedName>
    <alternativeName>
        <fullName evidence="7">Tartrate utilization transcriptional regulator</fullName>
    </alternativeName>
</protein>
<dbReference type="PANTHER" id="PTHR30537:SF66">
    <property type="entry name" value="IRON-REGULATED VIRULENCE REGULATORY PROTEIN IRGB"/>
    <property type="match status" value="1"/>
</dbReference>
<evidence type="ECO:0000313" key="10">
    <source>
        <dbReference type="Proteomes" id="UP000184749"/>
    </source>
</evidence>
<keyword evidence="9" id="KW-0614">Plasmid</keyword>
<dbReference type="SUPFAM" id="SSF46785">
    <property type="entry name" value="Winged helix' DNA-binding domain"/>
    <property type="match status" value="1"/>
</dbReference>
<evidence type="ECO:0000313" key="9">
    <source>
        <dbReference type="EMBL" id="APO71118.1"/>
    </source>
</evidence>
<name>A0A1L5NTB4_9HYPH</name>
<dbReference type="FunFam" id="3.40.190.290:FF:000001">
    <property type="entry name" value="Transcriptional regulator, LysR family"/>
    <property type="match status" value="1"/>
</dbReference>